<dbReference type="Gene3D" id="3.30.565.10">
    <property type="entry name" value="Histidine kinase-like ATPase, C-terminal domain"/>
    <property type="match status" value="1"/>
</dbReference>
<name>A0ABD5ZVT4_9EURY</name>
<feature type="transmembrane region" description="Helical" evidence="8">
    <location>
        <begin position="30"/>
        <end position="49"/>
    </location>
</feature>
<evidence type="ECO:0000256" key="7">
    <source>
        <dbReference type="SAM" id="MobiDB-lite"/>
    </source>
</evidence>
<protein>
    <recommendedName>
        <fullName evidence="2">histidine kinase</fullName>
        <ecNumber evidence="2">2.7.13.3</ecNumber>
    </recommendedName>
</protein>
<feature type="transmembrane region" description="Helical" evidence="8">
    <location>
        <begin position="61"/>
        <end position="85"/>
    </location>
</feature>
<evidence type="ECO:0000256" key="4">
    <source>
        <dbReference type="ARBA" id="ARBA00022741"/>
    </source>
</evidence>
<keyword evidence="11" id="KW-1185">Reference proteome</keyword>
<dbReference type="Pfam" id="PF02518">
    <property type="entry name" value="HATPase_c"/>
    <property type="match status" value="1"/>
</dbReference>
<feature type="transmembrane region" description="Helical" evidence="8">
    <location>
        <begin position="130"/>
        <end position="149"/>
    </location>
</feature>
<keyword evidence="4" id="KW-0547">Nucleotide-binding</keyword>
<accession>A0ABD5ZVT4</accession>
<dbReference type="Proteomes" id="UP001596434">
    <property type="component" value="Unassembled WGS sequence"/>
</dbReference>
<dbReference type="EC" id="2.7.13.3" evidence="2"/>
<dbReference type="GO" id="GO:0005524">
    <property type="term" value="F:ATP binding"/>
    <property type="evidence" value="ECO:0007669"/>
    <property type="project" value="UniProtKB-KW"/>
</dbReference>
<evidence type="ECO:0000259" key="9">
    <source>
        <dbReference type="PROSITE" id="PS50109"/>
    </source>
</evidence>
<dbReference type="InterPro" id="IPR005467">
    <property type="entry name" value="His_kinase_dom"/>
</dbReference>
<dbReference type="InterPro" id="IPR050980">
    <property type="entry name" value="2C_sensor_his_kinase"/>
</dbReference>
<keyword evidence="5 10" id="KW-0418">Kinase</keyword>
<dbReference type="SUPFAM" id="SSF55874">
    <property type="entry name" value="ATPase domain of HSP90 chaperone/DNA topoisomerase II/histidine kinase"/>
    <property type="match status" value="1"/>
</dbReference>
<dbReference type="InterPro" id="IPR036890">
    <property type="entry name" value="HATPase_C_sf"/>
</dbReference>
<proteinExistence type="predicted"/>
<reference evidence="10 11" key="1">
    <citation type="journal article" date="2019" name="Int. J. Syst. Evol. Microbiol.">
        <title>The Global Catalogue of Microorganisms (GCM) 10K type strain sequencing project: providing services to taxonomists for standard genome sequencing and annotation.</title>
        <authorList>
            <consortium name="The Broad Institute Genomics Platform"/>
            <consortium name="The Broad Institute Genome Sequencing Center for Infectious Disease"/>
            <person name="Wu L."/>
            <person name="Ma J."/>
        </authorList>
    </citation>
    <scope>NUCLEOTIDE SEQUENCE [LARGE SCALE GENOMIC DNA]</scope>
    <source>
        <strain evidence="10 11">GX21</strain>
    </source>
</reference>
<feature type="region of interest" description="Disordered" evidence="7">
    <location>
        <begin position="375"/>
        <end position="395"/>
    </location>
</feature>
<feature type="domain" description="Histidine kinase" evidence="9">
    <location>
        <begin position="173"/>
        <end position="361"/>
    </location>
</feature>
<dbReference type="GO" id="GO:0004673">
    <property type="term" value="F:protein histidine kinase activity"/>
    <property type="evidence" value="ECO:0007669"/>
    <property type="project" value="UniProtKB-EC"/>
</dbReference>
<comment type="caution">
    <text evidence="10">The sequence shown here is derived from an EMBL/GenBank/DDBJ whole genome shotgun (WGS) entry which is preliminary data.</text>
</comment>
<evidence type="ECO:0000256" key="3">
    <source>
        <dbReference type="ARBA" id="ARBA00022679"/>
    </source>
</evidence>
<evidence type="ECO:0000313" key="11">
    <source>
        <dbReference type="Proteomes" id="UP001596434"/>
    </source>
</evidence>
<evidence type="ECO:0000313" key="10">
    <source>
        <dbReference type="EMBL" id="MFC7254697.1"/>
    </source>
</evidence>
<dbReference type="RefSeq" id="WP_379702894.1">
    <property type="nucleotide sequence ID" value="NZ_JBHTAT010000001.1"/>
</dbReference>
<keyword evidence="8" id="KW-0472">Membrane</keyword>
<evidence type="ECO:0000256" key="6">
    <source>
        <dbReference type="ARBA" id="ARBA00022840"/>
    </source>
</evidence>
<dbReference type="PRINTS" id="PR00344">
    <property type="entry name" value="BCTRLSENSOR"/>
</dbReference>
<evidence type="ECO:0000256" key="8">
    <source>
        <dbReference type="SAM" id="Phobius"/>
    </source>
</evidence>
<dbReference type="InterPro" id="IPR003594">
    <property type="entry name" value="HATPase_dom"/>
</dbReference>
<sequence length="395" mass="40631">MAGVLARIDRGLVRLFGAGPTAAGRRRERLARAGSCAVISLTGVALLAPNLVPGLVGQGPAVGTGLAVLGIVVSLGLVAAGVLLFRSAFSTPNAVRIAVWNLLGLVVLGGVLLAHGLYRGALGTVTPTDTLAAGNVLAISAAAHVIIGVHDARRVRAEQLAREREKFAVLSRVLRHNLRNDATVLIGQSERLAAELEDPSLAEVAETLSRRSQEVGGLADKTKVMVEALDRRSAPNDRVNVGDVVADVAADARERTDCGVEVDVPPDLWMWADDGVASALAELVENAVEHGGASVRITAVIEDESVHVRVADDGPGVPENERAVVSGESEITQLTHGSGLGLWVARSIAESAGGKLTFDTEGEWTVVGLVHGRAASPTDGAAGSVPTAEPAGTTA</sequence>
<keyword evidence="8" id="KW-0812">Transmembrane</keyword>
<feature type="transmembrane region" description="Helical" evidence="8">
    <location>
        <begin position="97"/>
        <end position="118"/>
    </location>
</feature>
<dbReference type="EMBL" id="JBHTAT010000001">
    <property type="protein sequence ID" value="MFC7254697.1"/>
    <property type="molecule type" value="Genomic_DNA"/>
</dbReference>
<keyword evidence="6" id="KW-0067">ATP-binding</keyword>
<dbReference type="GeneID" id="96953018"/>
<dbReference type="AlphaFoldDB" id="A0ABD5ZVT4"/>
<dbReference type="PANTHER" id="PTHR44936">
    <property type="entry name" value="SENSOR PROTEIN CREC"/>
    <property type="match status" value="1"/>
</dbReference>
<dbReference type="PROSITE" id="PS50109">
    <property type="entry name" value="HIS_KIN"/>
    <property type="match status" value="1"/>
</dbReference>
<keyword evidence="8" id="KW-1133">Transmembrane helix</keyword>
<evidence type="ECO:0000256" key="1">
    <source>
        <dbReference type="ARBA" id="ARBA00000085"/>
    </source>
</evidence>
<comment type="catalytic activity">
    <reaction evidence="1">
        <text>ATP + protein L-histidine = ADP + protein N-phospho-L-histidine.</text>
        <dbReference type="EC" id="2.7.13.3"/>
    </reaction>
</comment>
<keyword evidence="3" id="KW-0808">Transferase</keyword>
<organism evidence="10 11">
    <name type="scientific">Haloplanus litoreus</name>
    <dbReference type="NCBI Taxonomy" id="767515"/>
    <lineage>
        <taxon>Archaea</taxon>
        <taxon>Methanobacteriati</taxon>
        <taxon>Methanobacteriota</taxon>
        <taxon>Stenosarchaea group</taxon>
        <taxon>Halobacteria</taxon>
        <taxon>Halobacteriales</taxon>
        <taxon>Haloferacaceae</taxon>
        <taxon>Haloplanus</taxon>
    </lineage>
</organism>
<evidence type="ECO:0000256" key="5">
    <source>
        <dbReference type="ARBA" id="ARBA00022777"/>
    </source>
</evidence>
<gene>
    <name evidence="10" type="ORF">ACFQKE_05170</name>
</gene>
<dbReference type="InterPro" id="IPR004358">
    <property type="entry name" value="Sig_transdc_His_kin-like_C"/>
</dbReference>
<dbReference type="SMART" id="SM00387">
    <property type="entry name" value="HATPase_c"/>
    <property type="match status" value="1"/>
</dbReference>
<evidence type="ECO:0000256" key="2">
    <source>
        <dbReference type="ARBA" id="ARBA00012438"/>
    </source>
</evidence>
<dbReference type="PANTHER" id="PTHR44936:SF10">
    <property type="entry name" value="SENSOR PROTEIN RSTB"/>
    <property type="match status" value="1"/>
</dbReference>